<dbReference type="PROSITE" id="PS51724">
    <property type="entry name" value="SPOR"/>
    <property type="match status" value="1"/>
</dbReference>
<dbReference type="Gene3D" id="3.30.70.1070">
    <property type="entry name" value="Sporulation related repeat"/>
    <property type="match status" value="1"/>
</dbReference>
<comment type="caution">
    <text evidence="2">The sequence shown here is derived from an EMBL/GenBank/DDBJ whole genome shotgun (WGS) entry which is preliminary data.</text>
</comment>
<evidence type="ECO:0000313" key="3">
    <source>
        <dbReference type="Proteomes" id="UP000648984"/>
    </source>
</evidence>
<dbReference type="InterPro" id="IPR007730">
    <property type="entry name" value="SPOR-like_dom"/>
</dbReference>
<protein>
    <submittedName>
        <fullName evidence="2">SPOR domain-containing protein</fullName>
    </submittedName>
</protein>
<organism evidence="2 3">
    <name type="scientific">Aromatoleum diolicum</name>
    <dbReference type="NCBI Taxonomy" id="75796"/>
    <lineage>
        <taxon>Bacteria</taxon>
        <taxon>Pseudomonadati</taxon>
        <taxon>Pseudomonadota</taxon>
        <taxon>Betaproteobacteria</taxon>
        <taxon>Rhodocyclales</taxon>
        <taxon>Rhodocyclaceae</taxon>
        <taxon>Aromatoleum</taxon>
    </lineage>
</organism>
<dbReference type="EMBL" id="WTVQ01000003">
    <property type="protein sequence ID" value="NMG73574.1"/>
    <property type="molecule type" value="Genomic_DNA"/>
</dbReference>
<keyword evidence="3" id="KW-1185">Reference proteome</keyword>
<dbReference type="InterPro" id="IPR036680">
    <property type="entry name" value="SPOR-like_sf"/>
</dbReference>
<sequence length="243" mass="25846">MRVLFVVLVLLNLLALASARGWLGTSTPQGEPERLSNQLNPGRIVLRPTDPVAAGTSQANSPLPAEAIPAADERAQAEADRPETPASTALAPADACVNYAGLTEAQAENLMQTAFAGRTDLRFERKTTSTPSAWWVRIPPSGGKEAAERRVAELRALGINDLFIVQDAGPNQFAVSLGLFKTEAKAQQHLATLQKRRVQTAGIAARSAVVHRIEVSGPATSLETISRSRPVRQSGATVSKCKP</sequence>
<name>A0ABX1Q8R5_9RHOO</name>
<dbReference type="SUPFAM" id="SSF110997">
    <property type="entry name" value="Sporulation related repeat"/>
    <property type="match status" value="1"/>
</dbReference>
<dbReference type="Pfam" id="PF05036">
    <property type="entry name" value="SPOR"/>
    <property type="match status" value="1"/>
</dbReference>
<proteinExistence type="predicted"/>
<reference evidence="2 3" key="1">
    <citation type="submission" date="2019-12" db="EMBL/GenBank/DDBJ databases">
        <title>Comparative genomics gives insights into the taxonomy of the Azoarcus-Aromatoleum group and reveals separate origins of nif in the plant-associated Azoarcus and non-plant-associated Aromatoleum sub-groups.</title>
        <authorList>
            <person name="Lafos M."/>
            <person name="Maluk M."/>
            <person name="Batista M."/>
            <person name="Junghare M."/>
            <person name="Carmona M."/>
            <person name="Faoro H."/>
            <person name="Cruz L.M."/>
            <person name="Battistoni F."/>
            <person name="De Souza E."/>
            <person name="Pedrosa F."/>
            <person name="Chen W.-M."/>
            <person name="Poole P.S."/>
            <person name="Dixon R.A."/>
            <person name="James E.K."/>
        </authorList>
    </citation>
    <scope>NUCLEOTIDE SEQUENCE [LARGE SCALE GENOMIC DNA]</scope>
    <source>
        <strain evidence="2 3">22Lin</strain>
    </source>
</reference>
<gene>
    <name evidence="2" type="ORF">GPA25_02260</name>
</gene>
<accession>A0ABX1Q8R5</accession>
<evidence type="ECO:0000259" key="1">
    <source>
        <dbReference type="PROSITE" id="PS51724"/>
    </source>
</evidence>
<dbReference type="Proteomes" id="UP000648984">
    <property type="component" value="Unassembled WGS sequence"/>
</dbReference>
<evidence type="ECO:0000313" key="2">
    <source>
        <dbReference type="EMBL" id="NMG73574.1"/>
    </source>
</evidence>
<feature type="domain" description="SPOR" evidence="1">
    <location>
        <begin position="128"/>
        <end position="206"/>
    </location>
</feature>